<comment type="caution">
    <text evidence="9">The sequence shown here is derived from an EMBL/GenBank/DDBJ whole genome shotgun (WGS) entry which is preliminary data.</text>
</comment>
<proteinExistence type="inferred from homology"/>
<keyword evidence="6 8" id="KW-1133">Transmembrane helix</keyword>
<sequence>MSVVPGVHDIRVLGLTVRVHRRSLITVLVLLAIAALVLTATVATGAYEITRIRLLHTLLGGGSDMDRFIVLRQRLPRAVAAVLVGAALGLSGAIFQSVSRNPLGSPDVVGFATGSAAGGLVVILLADTSSMPAIATGTVVGGFATAIFVYLLSRGGSRLILTGVAVGAMLSSVNDYLVTRATLDDAETARAWQFGSLNTIAWPQVAPVLLALVVLVPLTLTLAAPMRMLELGDDAAGALGVEVGRSRILLLCAGVALAGVAVATSGPIGFLAMAAPQLARQVARSPGIAMLPSAATGAVLLGAGDLLAGRLLSPFQIPVGLVTAALGGAYLLWILSWRRP</sequence>
<keyword evidence="5 8" id="KW-0812">Transmembrane</keyword>
<dbReference type="PANTHER" id="PTHR30472:SF24">
    <property type="entry name" value="FERRIC ENTEROBACTIN TRANSPORT SYSTEM PERMEASE PROTEIN FEPG"/>
    <property type="match status" value="1"/>
</dbReference>
<organism evidence="9 10">
    <name type="scientific">Kineosporia corallincola</name>
    <dbReference type="NCBI Taxonomy" id="2835133"/>
    <lineage>
        <taxon>Bacteria</taxon>
        <taxon>Bacillati</taxon>
        <taxon>Actinomycetota</taxon>
        <taxon>Actinomycetes</taxon>
        <taxon>Kineosporiales</taxon>
        <taxon>Kineosporiaceae</taxon>
        <taxon>Kineosporia</taxon>
    </lineage>
</organism>
<evidence type="ECO:0000256" key="5">
    <source>
        <dbReference type="ARBA" id="ARBA00022692"/>
    </source>
</evidence>
<dbReference type="Pfam" id="PF01032">
    <property type="entry name" value="FecCD"/>
    <property type="match status" value="1"/>
</dbReference>
<dbReference type="Gene3D" id="1.10.3470.10">
    <property type="entry name" value="ABC transporter involved in vitamin B12 uptake, BtuC"/>
    <property type="match status" value="1"/>
</dbReference>
<dbReference type="InterPro" id="IPR037294">
    <property type="entry name" value="ABC_BtuC-like"/>
</dbReference>
<evidence type="ECO:0000256" key="6">
    <source>
        <dbReference type="ARBA" id="ARBA00022989"/>
    </source>
</evidence>
<comment type="subcellular location">
    <subcellularLocation>
        <location evidence="1">Cell membrane</location>
        <topology evidence="1">Multi-pass membrane protein</topology>
    </subcellularLocation>
</comment>
<evidence type="ECO:0000256" key="8">
    <source>
        <dbReference type="SAM" id="Phobius"/>
    </source>
</evidence>
<evidence type="ECO:0000256" key="3">
    <source>
        <dbReference type="ARBA" id="ARBA00022448"/>
    </source>
</evidence>
<dbReference type="PANTHER" id="PTHR30472">
    <property type="entry name" value="FERRIC ENTEROBACTIN TRANSPORT SYSTEM PERMEASE PROTEIN"/>
    <property type="match status" value="1"/>
</dbReference>
<evidence type="ECO:0000256" key="2">
    <source>
        <dbReference type="ARBA" id="ARBA00007935"/>
    </source>
</evidence>
<evidence type="ECO:0000256" key="7">
    <source>
        <dbReference type="ARBA" id="ARBA00023136"/>
    </source>
</evidence>
<comment type="similarity">
    <text evidence="2">Belongs to the binding-protein-dependent transport system permease family. FecCD subfamily.</text>
</comment>
<dbReference type="CDD" id="cd06550">
    <property type="entry name" value="TM_ABC_iron-siderophores_like"/>
    <property type="match status" value="1"/>
</dbReference>
<keyword evidence="7 8" id="KW-0472">Membrane</keyword>
<feature type="transmembrane region" description="Helical" evidence="8">
    <location>
        <begin position="315"/>
        <end position="335"/>
    </location>
</feature>
<dbReference type="InterPro" id="IPR000522">
    <property type="entry name" value="ABC_transptr_permease_BtuC"/>
</dbReference>
<gene>
    <name evidence="9" type="ORF">KIH74_21420</name>
</gene>
<evidence type="ECO:0000256" key="4">
    <source>
        <dbReference type="ARBA" id="ARBA00022475"/>
    </source>
</evidence>
<reference evidence="9 10" key="1">
    <citation type="submission" date="2021-05" db="EMBL/GenBank/DDBJ databases">
        <title>Kineosporia and Streptomyces sp. nov. two new marine actinobacteria isolated from Coral.</title>
        <authorList>
            <person name="Buangrab K."/>
            <person name="Sutthacheep M."/>
            <person name="Yeemin T."/>
            <person name="Harunari E."/>
            <person name="Igarashi Y."/>
            <person name="Kanchanasin P."/>
            <person name="Tanasupawat S."/>
            <person name="Phongsopitanun W."/>
        </authorList>
    </citation>
    <scope>NUCLEOTIDE SEQUENCE [LARGE SCALE GENOMIC DNA]</scope>
    <source>
        <strain evidence="9 10">J2-2</strain>
    </source>
</reference>
<dbReference type="RefSeq" id="WP_214157857.1">
    <property type="nucleotide sequence ID" value="NZ_JAHBAY010000009.1"/>
</dbReference>
<keyword evidence="3" id="KW-0813">Transport</keyword>
<feature type="transmembrane region" description="Helical" evidence="8">
    <location>
        <begin position="248"/>
        <end position="275"/>
    </location>
</feature>
<evidence type="ECO:0000256" key="1">
    <source>
        <dbReference type="ARBA" id="ARBA00004651"/>
    </source>
</evidence>
<feature type="transmembrane region" description="Helical" evidence="8">
    <location>
        <begin position="24"/>
        <end position="47"/>
    </location>
</feature>
<protein>
    <submittedName>
        <fullName evidence="9">Iron chelate uptake ABC transporter family permease subunit</fullName>
    </submittedName>
</protein>
<feature type="transmembrane region" description="Helical" evidence="8">
    <location>
        <begin position="200"/>
        <end position="224"/>
    </location>
</feature>
<keyword evidence="10" id="KW-1185">Reference proteome</keyword>
<feature type="transmembrane region" description="Helical" evidence="8">
    <location>
        <begin position="133"/>
        <end position="153"/>
    </location>
</feature>
<accession>A0ABS5TK85</accession>
<evidence type="ECO:0000313" key="10">
    <source>
        <dbReference type="Proteomes" id="UP001197247"/>
    </source>
</evidence>
<name>A0ABS5TK85_9ACTN</name>
<evidence type="ECO:0000313" key="9">
    <source>
        <dbReference type="EMBL" id="MBT0771512.1"/>
    </source>
</evidence>
<dbReference type="Proteomes" id="UP001197247">
    <property type="component" value="Unassembled WGS sequence"/>
</dbReference>
<dbReference type="SUPFAM" id="SSF81345">
    <property type="entry name" value="ABC transporter involved in vitamin B12 uptake, BtuC"/>
    <property type="match status" value="1"/>
</dbReference>
<keyword evidence="4" id="KW-1003">Cell membrane</keyword>
<feature type="transmembrane region" description="Helical" evidence="8">
    <location>
        <begin position="108"/>
        <end position="126"/>
    </location>
</feature>
<feature type="transmembrane region" description="Helical" evidence="8">
    <location>
        <begin position="75"/>
        <end position="96"/>
    </location>
</feature>
<dbReference type="EMBL" id="JAHBAY010000009">
    <property type="protein sequence ID" value="MBT0771512.1"/>
    <property type="molecule type" value="Genomic_DNA"/>
</dbReference>